<organism evidence="6 7">
    <name type="scientific">Alosa alosa</name>
    <name type="common">allis shad</name>
    <dbReference type="NCBI Taxonomy" id="278164"/>
    <lineage>
        <taxon>Eukaryota</taxon>
        <taxon>Metazoa</taxon>
        <taxon>Chordata</taxon>
        <taxon>Craniata</taxon>
        <taxon>Vertebrata</taxon>
        <taxon>Euteleostomi</taxon>
        <taxon>Actinopterygii</taxon>
        <taxon>Neopterygii</taxon>
        <taxon>Teleostei</taxon>
        <taxon>Clupei</taxon>
        <taxon>Clupeiformes</taxon>
        <taxon>Clupeoidei</taxon>
        <taxon>Clupeidae</taxon>
        <taxon>Alosa</taxon>
    </lineage>
</organism>
<feature type="region of interest" description="Disordered" evidence="5">
    <location>
        <begin position="510"/>
        <end position="592"/>
    </location>
</feature>
<name>A0AAV6HDR2_9TELE</name>
<reference evidence="6 7" key="1">
    <citation type="submission" date="2020-10" db="EMBL/GenBank/DDBJ databases">
        <title>Chromosome-scale genome assembly of the Allis shad, Alosa alosa.</title>
        <authorList>
            <person name="Margot Z."/>
            <person name="Christophe K."/>
            <person name="Cabau C."/>
            <person name="Louis A."/>
            <person name="Berthelot C."/>
            <person name="Parey E."/>
            <person name="Roest Crollius H."/>
            <person name="Montfort J."/>
            <person name="Robinson-Rechavi M."/>
            <person name="Bucao C."/>
            <person name="Bouchez O."/>
            <person name="Gislard M."/>
            <person name="Lluch J."/>
            <person name="Milhes M."/>
            <person name="Lampietro C."/>
            <person name="Lopez Roques C."/>
            <person name="Donnadieu C."/>
            <person name="Braasch I."/>
            <person name="Desvignes T."/>
            <person name="Postlethwait J."/>
            <person name="Bobe J."/>
            <person name="Guiguen Y."/>
        </authorList>
    </citation>
    <scope>NUCLEOTIDE SEQUENCE [LARGE SCALE GENOMIC DNA]</scope>
    <source>
        <strain evidence="6">M-15738</strain>
        <tissue evidence="6">Blood</tissue>
    </source>
</reference>
<evidence type="ECO:0000256" key="2">
    <source>
        <dbReference type="ARBA" id="ARBA00023043"/>
    </source>
</evidence>
<evidence type="ECO:0008006" key="8">
    <source>
        <dbReference type="Google" id="ProtNLM"/>
    </source>
</evidence>
<evidence type="ECO:0000256" key="3">
    <source>
        <dbReference type="PROSITE-ProRule" id="PRU00023"/>
    </source>
</evidence>
<proteinExistence type="predicted"/>
<sequence length="682" mass="75343">MQSHQTALHKVAMVGSRDGVAALIKGGCALDLQDKDGNTALHEVSWHGFSQCVKLLVKAGADVHVRNKAGNTALHLASQNGHCQSARLLLLGGSQPDSKNHVGDTCLHIASRYNQFAMIKILLGALCSVAEKNEVGDTALHVAAALNHKKTVNLLLESGADSGIKNNAGQTAVDKARDQNHREVAVLLSKADQENTSVAEAEDSHSSDQALNKRIEMVSKAMSSPRNRRKLRRLKDRADPHARREGHGRRARSASPLDEDDITFPDGKAYQLYTLYRDKDGKIKQAPATDCHCKPLIKKLENQLKATKMEIRSQMYSIHEEMNSKLGRMDRQSKHQIKVLQKIAQERVSVEGMECLYRINQRSTIERLNEERRQARKASELKNWCMSKIQDMDVCLPGDPQYFKLLPSPSVDQSLLETDPECLPLLSVVSEESTSSLATYVNVLPNPGLGPYAAGQGPDFDEVFGRKYFERTSSTRPIFTTLSPPLHLPGSGMFPRPAPSLALPQWLPADLQDTDSSEPRADRRSGGDYLSTPSDSLSPCSCQPGGESDPDDGLPPGWQRQPRRVLPCGRHASGARTPARLPEGALRGGRGGGGVRSLELYGGGERPAEMAFVQQRDSLHAVEVTQRFFETVSTQLERWYERKIQEAQRLAEQRATVDRNALMERINSLEEELQGLRAHTHT</sequence>
<feature type="compositionally biased region" description="Basic residues" evidence="5">
    <location>
        <begin position="226"/>
        <end position="235"/>
    </location>
</feature>
<gene>
    <name evidence="6" type="ORF">AALO_G00000770</name>
</gene>
<dbReference type="Proteomes" id="UP000823561">
    <property type="component" value="Chromosome 1"/>
</dbReference>
<keyword evidence="1" id="KW-0677">Repeat</keyword>
<feature type="compositionally biased region" description="Basic and acidic residues" evidence="5">
    <location>
        <begin position="517"/>
        <end position="526"/>
    </location>
</feature>
<feature type="region of interest" description="Disordered" evidence="5">
    <location>
        <begin position="220"/>
        <end position="262"/>
    </location>
</feature>
<accession>A0AAV6HDR2</accession>
<keyword evidence="2 3" id="KW-0040">ANK repeat</keyword>
<feature type="region of interest" description="Disordered" evidence="5">
    <location>
        <begin position="192"/>
        <end position="211"/>
    </location>
</feature>
<dbReference type="InterPro" id="IPR002110">
    <property type="entry name" value="Ankyrin_rpt"/>
</dbReference>
<feature type="compositionally biased region" description="Polar residues" evidence="5">
    <location>
        <begin position="531"/>
        <end position="541"/>
    </location>
</feature>
<dbReference type="SUPFAM" id="SSF48403">
    <property type="entry name" value="Ankyrin repeat"/>
    <property type="match status" value="1"/>
</dbReference>
<dbReference type="EMBL" id="JADWDJ010000001">
    <property type="protein sequence ID" value="KAG5285209.1"/>
    <property type="molecule type" value="Genomic_DNA"/>
</dbReference>
<dbReference type="PRINTS" id="PR01415">
    <property type="entry name" value="ANKYRIN"/>
</dbReference>
<keyword evidence="4" id="KW-0175">Coiled coil</keyword>
<evidence type="ECO:0000256" key="4">
    <source>
        <dbReference type="SAM" id="Coils"/>
    </source>
</evidence>
<dbReference type="SMART" id="SM00248">
    <property type="entry name" value="ANK"/>
    <property type="match status" value="6"/>
</dbReference>
<dbReference type="AlphaFoldDB" id="A0AAV6HDR2"/>
<dbReference type="PANTHER" id="PTHR24203:SF45">
    <property type="entry name" value="ANKYRIN REPEAT DOMAIN 6"/>
    <property type="match status" value="1"/>
</dbReference>
<dbReference type="PROSITE" id="PS50088">
    <property type="entry name" value="ANK_REPEAT"/>
    <property type="match status" value="3"/>
</dbReference>
<dbReference type="PROSITE" id="PS50297">
    <property type="entry name" value="ANK_REP_REGION"/>
    <property type="match status" value="3"/>
</dbReference>
<dbReference type="InterPro" id="IPR036770">
    <property type="entry name" value="Ankyrin_rpt-contain_sf"/>
</dbReference>
<evidence type="ECO:0000256" key="5">
    <source>
        <dbReference type="SAM" id="MobiDB-lite"/>
    </source>
</evidence>
<dbReference type="Gene3D" id="1.25.40.20">
    <property type="entry name" value="Ankyrin repeat-containing domain"/>
    <property type="match status" value="1"/>
</dbReference>
<feature type="compositionally biased region" description="Basic and acidic residues" evidence="5">
    <location>
        <begin position="202"/>
        <end position="211"/>
    </location>
</feature>
<feature type="repeat" description="ANK" evidence="3">
    <location>
        <begin position="69"/>
        <end position="101"/>
    </location>
</feature>
<feature type="coiled-coil region" evidence="4">
    <location>
        <begin position="652"/>
        <end position="679"/>
    </location>
</feature>
<evidence type="ECO:0000313" key="7">
    <source>
        <dbReference type="Proteomes" id="UP000823561"/>
    </source>
</evidence>
<protein>
    <recommendedName>
        <fullName evidence="8">Ankyrin repeat domain-containing protein 6-like</fullName>
    </recommendedName>
</protein>
<dbReference type="PANTHER" id="PTHR24203">
    <property type="entry name" value="ANKYRIN REPEAT FAMILY PROTEIN"/>
    <property type="match status" value="1"/>
</dbReference>
<dbReference type="Pfam" id="PF00023">
    <property type="entry name" value="Ank"/>
    <property type="match status" value="1"/>
</dbReference>
<dbReference type="Pfam" id="PF12796">
    <property type="entry name" value="Ank_2"/>
    <property type="match status" value="2"/>
</dbReference>
<feature type="repeat" description="ANK" evidence="3">
    <location>
        <begin position="135"/>
        <end position="167"/>
    </location>
</feature>
<feature type="compositionally biased region" description="Basic and acidic residues" evidence="5">
    <location>
        <begin position="236"/>
        <end position="245"/>
    </location>
</feature>
<comment type="caution">
    <text evidence="6">The sequence shown here is derived from an EMBL/GenBank/DDBJ whole genome shotgun (WGS) entry which is preliminary data.</text>
</comment>
<keyword evidence="7" id="KW-1185">Reference proteome</keyword>
<evidence type="ECO:0000313" key="6">
    <source>
        <dbReference type="EMBL" id="KAG5285209.1"/>
    </source>
</evidence>
<evidence type="ECO:0000256" key="1">
    <source>
        <dbReference type="ARBA" id="ARBA00022737"/>
    </source>
</evidence>
<feature type="repeat" description="ANK" evidence="3">
    <location>
        <begin position="36"/>
        <end position="68"/>
    </location>
</feature>